<organism evidence="2 3">
    <name type="scientific">Stutzerimonas stutzeri</name>
    <name type="common">Pseudomonas stutzeri</name>
    <dbReference type="NCBI Taxonomy" id="316"/>
    <lineage>
        <taxon>Bacteria</taxon>
        <taxon>Pseudomonadati</taxon>
        <taxon>Pseudomonadota</taxon>
        <taxon>Gammaproteobacteria</taxon>
        <taxon>Pseudomonadales</taxon>
        <taxon>Pseudomonadaceae</taxon>
        <taxon>Stutzerimonas</taxon>
    </lineage>
</organism>
<keyword evidence="1" id="KW-1133">Transmembrane helix</keyword>
<feature type="transmembrane region" description="Helical" evidence="1">
    <location>
        <begin position="53"/>
        <end position="79"/>
    </location>
</feature>
<keyword evidence="1" id="KW-0812">Transmembrane</keyword>
<dbReference type="KEGG" id="pstu:UIB01_20855"/>
<feature type="transmembrane region" description="Helical" evidence="1">
    <location>
        <begin position="6"/>
        <end position="23"/>
    </location>
</feature>
<proteinExistence type="predicted"/>
<dbReference type="InterPro" id="IPR010293">
    <property type="entry name" value="Sbt_1"/>
</dbReference>
<feature type="transmembrane region" description="Helical" evidence="1">
    <location>
        <begin position="28"/>
        <end position="47"/>
    </location>
</feature>
<feature type="transmembrane region" description="Helical" evidence="1">
    <location>
        <begin position="91"/>
        <end position="112"/>
    </location>
</feature>
<dbReference type="Proteomes" id="UP000025238">
    <property type="component" value="Chromosome"/>
</dbReference>
<dbReference type="OrthoDB" id="345121at2"/>
<feature type="transmembrane region" description="Helical" evidence="1">
    <location>
        <begin position="280"/>
        <end position="304"/>
    </location>
</feature>
<feature type="transmembrane region" description="Helical" evidence="1">
    <location>
        <begin position="196"/>
        <end position="214"/>
    </location>
</feature>
<protein>
    <submittedName>
        <fullName evidence="2">Permease</fullName>
    </submittedName>
</protein>
<sequence length="313" mass="32899">MGIDPVVLFFVFGLFAGLVKSELKLPPALYETLSIILLLAIGLHGGVELAEQASAALLGQSLLVLALGVLLPILAFILLRGLRFDRVNAAAVAAHYGSVSAGTFAVVVAYLAAREIFFESYMPLFVAILEIPAILVGILLAKGVSRDTDWKELGREIFLGKSIMLLLGGLLIGAIAGKEAIKPLEPLYTSMFKPVLAFFLLEMGLIASGQLGSLKRYGIKLAAFALIMPLIGALVGAMLARFMGLSVGGTAMLATLAASASYIAVPAAMRLAVPEANPSLSLTASLGITFPFNILIGIPLYLALAERLIAWGF</sequence>
<feature type="transmembrane region" description="Helical" evidence="1">
    <location>
        <begin position="157"/>
        <end position="176"/>
    </location>
</feature>
<feature type="transmembrane region" description="Helical" evidence="1">
    <location>
        <begin position="221"/>
        <end position="243"/>
    </location>
</feature>
<evidence type="ECO:0000313" key="3">
    <source>
        <dbReference type="Proteomes" id="UP000025238"/>
    </source>
</evidence>
<dbReference type="PATRIC" id="fig|316.97.peg.4173"/>
<evidence type="ECO:0000313" key="2">
    <source>
        <dbReference type="EMBL" id="AHY44789.1"/>
    </source>
</evidence>
<name>A0A023WY99_STUST</name>
<dbReference type="PANTHER" id="PTHR40400">
    <property type="entry name" value="SLR1512 PROTEIN"/>
    <property type="match status" value="1"/>
</dbReference>
<keyword evidence="1" id="KW-0472">Membrane</keyword>
<evidence type="ECO:0000256" key="1">
    <source>
        <dbReference type="SAM" id="Phobius"/>
    </source>
</evidence>
<feature type="transmembrane region" description="Helical" evidence="1">
    <location>
        <begin position="124"/>
        <end position="145"/>
    </location>
</feature>
<gene>
    <name evidence="2" type="ORF">UIB01_20855</name>
</gene>
<reference evidence="2 3" key="1">
    <citation type="submission" date="2014-03" db="EMBL/GenBank/DDBJ databases">
        <title>Complete genome sequence of Pseudomonas stutzeri 19SMN4.</title>
        <authorList>
            <person name="Brunet-Galmes I."/>
            <person name="Nogales B."/>
            <person name="Busquets A."/>
            <person name="Pena A."/>
            <person name="Gomila M."/>
            <person name="Garcia-Valdes E."/>
            <person name="Lalucat J."/>
            <person name="Bennasar A."/>
            <person name="Bosch R."/>
        </authorList>
    </citation>
    <scope>NUCLEOTIDE SEQUENCE [LARGE SCALE GENOMIC DNA]</scope>
    <source>
        <strain evidence="2 3">19SMN4</strain>
    </source>
</reference>
<dbReference type="Pfam" id="PF05982">
    <property type="entry name" value="Sbt_1"/>
    <property type="match status" value="1"/>
</dbReference>
<dbReference type="EMBL" id="CP007509">
    <property type="protein sequence ID" value="AHY44789.1"/>
    <property type="molecule type" value="Genomic_DNA"/>
</dbReference>
<dbReference type="AlphaFoldDB" id="A0A023WY99"/>
<accession>A0A023WY99</accession>
<dbReference type="PANTHER" id="PTHR40400:SF1">
    <property type="entry name" value="SLR1512 PROTEIN"/>
    <property type="match status" value="1"/>
</dbReference>
<feature type="transmembrane region" description="Helical" evidence="1">
    <location>
        <begin position="249"/>
        <end position="268"/>
    </location>
</feature>